<feature type="region of interest" description="Disordered" evidence="1">
    <location>
        <begin position="52"/>
        <end position="74"/>
    </location>
</feature>
<proteinExistence type="predicted"/>
<evidence type="ECO:0000313" key="3">
    <source>
        <dbReference type="Proteomes" id="UP000024635"/>
    </source>
</evidence>
<name>A0A016UJ27_9BILA</name>
<sequence length="74" mass="8082">MEDVLRTLITLSTSLSCKADQPHIHSNVRTPNINNPISSVEQGQSVQNSFRGVKANKTKIGGEQNSLAKHERGI</sequence>
<gene>
    <name evidence="2" type="primary">Acey_s0037.g3490</name>
    <name evidence="2" type="ORF">Y032_0037g3490</name>
</gene>
<protein>
    <submittedName>
        <fullName evidence="2">Uncharacterized protein</fullName>
    </submittedName>
</protein>
<dbReference type="PROSITE" id="PS51257">
    <property type="entry name" value="PROKAR_LIPOPROTEIN"/>
    <property type="match status" value="1"/>
</dbReference>
<dbReference type="AlphaFoldDB" id="A0A016UJ27"/>
<comment type="caution">
    <text evidence="2">The sequence shown here is derived from an EMBL/GenBank/DDBJ whole genome shotgun (WGS) entry which is preliminary data.</text>
</comment>
<accession>A0A016UJ27</accession>
<organism evidence="2 3">
    <name type="scientific">Ancylostoma ceylanicum</name>
    <dbReference type="NCBI Taxonomy" id="53326"/>
    <lineage>
        <taxon>Eukaryota</taxon>
        <taxon>Metazoa</taxon>
        <taxon>Ecdysozoa</taxon>
        <taxon>Nematoda</taxon>
        <taxon>Chromadorea</taxon>
        <taxon>Rhabditida</taxon>
        <taxon>Rhabditina</taxon>
        <taxon>Rhabditomorpha</taxon>
        <taxon>Strongyloidea</taxon>
        <taxon>Ancylostomatidae</taxon>
        <taxon>Ancylostomatinae</taxon>
        <taxon>Ancylostoma</taxon>
    </lineage>
</organism>
<dbReference type="Proteomes" id="UP000024635">
    <property type="component" value="Unassembled WGS sequence"/>
</dbReference>
<evidence type="ECO:0000313" key="2">
    <source>
        <dbReference type="EMBL" id="EYC15384.1"/>
    </source>
</evidence>
<dbReference type="EMBL" id="JARK01001373">
    <property type="protein sequence ID" value="EYC15384.1"/>
    <property type="molecule type" value="Genomic_DNA"/>
</dbReference>
<reference evidence="3" key="1">
    <citation type="journal article" date="2015" name="Nat. Genet.">
        <title>The genome and transcriptome of the zoonotic hookworm Ancylostoma ceylanicum identify infection-specific gene families.</title>
        <authorList>
            <person name="Schwarz E.M."/>
            <person name="Hu Y."/>
            <person name="Antoshechkin I."/>
            <person name="Miller M.M."/>
            <person name="Sternberg P.W."/>
            <person name="Aroian R.V."/>
        </authorList>
    </citation>
    <scope>NUCLEOTIDE SEQUENCE</scope>
    <source>
        <strain evidence="3">HY135</strain>
    </source>
</reference>
<evidence type="ECO:0000256" key="1">
    <source>
        <dbReference type="SAM" id="MobiDB-lite"/>
    </source>
</evidence>
<keyword evidence="3" id="KW-1185">Reference proteome</keyword>